<dbReference type="AlphaFoldDB" id="A0AA40G391"/>
<name>A0AA40G391_9HYME</name>
<protein>
    <submittedName>
        <fullName evidence="1">Uncharacterized protein</fullName>
    </submittedName>
</protein>
<organism evidence="1 2">
    <name type="scientific">Melipona bicolor</name>
    <dbReference type="NCBI Taxonomy" id="60889"/>
    <lineage>
        <taxon>Eukaryota</taxon>
        <taxon>Metazoa</taxon>
        <taxon>Ecdysozoa</taxon>
        <taxon>Arthropoda</taxon>
        <taxon>Hexapoda</taxon>
        <taxon>Insecta</taxon>
        <taxon>Pterygota</taxon>
        <taxon>Neoptera</taxon>
        <taxon>Endopterygota</taxon>
        <taxon>Hymenoptera</taxon>
        <taxon>Apocrita</taxon>
        <taxon>Aculeata</taxon>
        <taxon>Apoidea</taxon>
        <taxon>Anthophila</taxon>
        <taxon>Apidae</taxon>
        <taxon>Melipona</taxon>
    </lineage>
</organism>
<sequence>MRLDEAGHLDFGEIENKKFGIKGEDSRSRTFKMKNLKLRIRSDLPLLDLFIGSPSTALIARWMKLGLREARCWHAHRIYRGISGTPATFPLLHYVVEDYPSRVDIVKGGWPDRAGGDLHPWQARAKQMSHCHAKGSPLCDV</sequence>
<accession>A0AA40G391</accession>
<reference evidence="1" key="1">
    <citation type="submission" date="2021-10" db="EMBL/GenBank/DDBJ databases">
        <title>Melipona bicolor Genome sequencing and assembly.</title>
        <authorList>
            <person name="Araujo N.S."/>
            <person name="Arias M.C."/>
        </authorList>
    </citation>
    <scope>NUCLEOTIDE SEQUENCE</scope>
    <source>
        <strain evidence="1">USP_2M_L1-L4_2017</strain>
        <tissue evidence="1">Whole body</tissue>
    </source>
</reference>
<evidence type="ECO:0000313" key="2">
    <source>
        <dbReference type="Proteomes" id="UP001177670"/>
    </source>
</evidence>
<proteinExistence type="predicted"/>
<keyword evidence="2" id="KW-1185">Reference proteome</keyword>
<evidence type="ECO:0000313" key="1">
    <source>
        <dbReference type="EMBL" id="KAK1130246.1"/>
    </source>
</evidence>
<gene>
    <name evidence="1" type="ORF">K0M31_018385</name>
</gene>
<dbReference type="Proteomes" id="UP001177670">
    <property type="component" value="Unassembled WGS sequence"/>
</dbReference>
<dbReference type="EMBL" id="JAHYIQ010000007">
    <property type="protein sequence ID" value="KAK1130246.1"/>
    <property type="molecule type" value="Genomic_DNA"/>
</dbReference>
<comment type="caution">
    <text evidence="1">The sequence shown here is derived from an EMBL/GenBank/DDBJ whole genome shotgun (WGS) entry which is preliminary data.</text>
</comment>